<gene>
    <name evidence="15" type="ORF">EV643_13420</name>
</gene>
<evidence type="ECO:0000256" key="5">
    <source>
        <dbReference type="ARBA" id="ARBA00011882"/>
    </source>
</evidence>
<protein>
    <recommendedName>
        <fullName evidence="6">Copper-containing nitrite reductase</fullName>
        <ecNumber evidence="5">1.7.2.1</ecNumber>
    </recommendedName>
</protein>
<feature type="domain" description="Plastocyanin-like" evidence="13">
    <location>
        <begin position="236"/>
        <end position="345"/>
    </location>
</feature>
<reference evidence="15 16" key="1">
    <citation type="submission" date="2019-03" db="EMBL/GenBank/DDBJ databases">
        <title>Genomic Encyclopedia of Type Strains, Phase III (KMG-III): the genomes of soil and plant-associated and newly described type strains.</title>
        <authorList>
            <person name="Whitman W."/>
        </authorList>
    </citation>
    <scope>NUCLEOTIDE SEQUENCE [LARGE SCALE GENOMIC DNA]</scope>
    <source>
        <strain evidence="15 16">VKM Ac-2527</strain>
    </source>
</reference>
<dbReference type="PANTHER" id="PTHR11709:SF394">
    <property type="entry name" value="FI03373P-RELATED"/>
    <property type="match status" value="1"/>
</dbReference>
<evidence type="ECO:0000259" key="14">
    <source>
        <dbReference type="Pfam" id="PF07732"/>
    </source>
</evidence>
<comment type="catalytic activity">
    <reaction evidence="11">
        <text>nitric oxide + Fe(III)-[cytochrome c] + H2O = Fe(II)-[cytochrome c] + nitrite + 2 H(+)</text>
        <dbReference type="Rhea" id="RHEA:15233"/>
        <dbReference type="Rhea" id="RHEA-COMP:10350"/>
        <dbReference type="Rhea" id="RHEA-COMP:14399"/>
        <dbReference type="ChEBI" id="CHEBI:15377"/>
        <dbReference type="ChEBI" id="CHEBI:15378"/>
        <dbReference type="ChEBI" id="CHEBI:16301"/>
        <dbReference type="ChEBI" id="CHEBI:16480"/>
        <dbReference type="ChEBI" id="CHEBI:29033"/>
        <dbReference type="ChEBI" id="CHEBI:29034"/>
        <dbReference type="EC" id="1.7.2.1"/>
    </reaction>
</comment>
<evidence type="ECO:0000256" key="11">
    <source>
        <dbReference type="ARBA" id="ARBA00049340"/>
    </source>
</evidence>
<evidence type="ECO:0000256" key="2">
    <source>
        <dbReference type="ARBA" id="ARBA00001973"/>
    </source>
</evidence>
<comment type="caution">
    <text evidence="15">The sequence shown here is derived from an EMBL/GenBank/DDBJ whole genome shotgun (WGS) entry which is preliminary data.</text>
</comment>
<dbReference type="RefSeq" id="WP_133805432.1">
    <property type="nucleotide sequence ID" value="NZ_SNWQ01000034.1"/>
</dbReference>
<keyword evidence="8" id="KW-0677">Repeat</keyword>
<dbReference type="GO" id="GO:0050421">
    <property type="term" value="F:nitrite reductase (NO-forming) activity"/>
    <property type="evidence" value="ECO:0007669"/>
    <property type="project" value="UniProtKB-EC"/>
</dbReference>
<feature type="binding site" description="type 1 copper site" evidence="12">
    <location>
        <position position="205"/>
    </location>
    <ligand>
        <name>Cu cation</name>
        <dbReference type="ChEBI" id="CHEBI:23378"/>
        <label>1</label>
    </ligand>
</feature>
<evidence type="ECO:0000313" key="15">
    <source>
        <dbReference type="EMBL" id="TDO30996.1"/>
    </source>
</evidence>
<dbReference type="InterPro" id="IPR011707">
    <property type="entry name" value="Cu-oxidase-like_N"/>
</dbReference>
<evidence type="ECO:0000256" key="10">
    <source>
        <dbReference type="ARBA" id="ARBA00023008"/>
    </source>
</evidence>
<dbReference type="InterPro" id="IPR011706">
    <property type="entry name" value="Cu-oxidase_C"/>
</dbReference>
<sequence>MSGASRRGFLLGGAGVALGAIPAQPVAARPPAADPVPSPHAGHDAAVMHGGGINGPTFRGGTVDHAANGFNPTEVLRDFDYGKVSKLPNGRVLREWEIFASDQEIEVAPGIRFPAWTFNGRIPGPTLRCQAGDRLRVRFVNASAHPHTMHFHGIHPAEMDGVPGVGRGVISPGEDFVYEFDAEPFGLHLYHCHVGPLAEHIARGMYGTFIIDPPQPRPKADEMVMVMNGYNTTFDAEGNQLYAVNGIPFHYMHEPVRVKRGELVRIYLVNILEYDPINSFHLHGNFFDYYPTGTRLEPTEFTDTVVQAQGQRGICELRFPYLGKYMFHAHKSEFADLGWMGFFEVVE</sequence>
<evidence type="ECO:0000259" key="13">
    <source>
        <dbReference type="Pfam" id="PF07731"/>
    </source>
</evidence>
<feature type="domain" description="Plastocyanin-like" evidence="14">
    <location>
        <begin position="107"/>
        <end position="215"/>
    </location>
</feature>
<comment type="cofactor">
    <cofactor evidence="2 12">
        <name>Cu(2+)</name>
        <dbReference type="ChEBI" id="CHEBI:29036"/>
    </cofactor>
</comment>
<keyword evidence="7 12" id="KW-0479">Metal-binding</keyword>
<comment type="similarity">
    <text evidence="3">Belongs to the multicopper oxidase family.</text>
</comment>
<dbReference type="InterPro" id="IPR045087">
    <property type="entry name" value="Cu-oxidase_fam"/>
</dbReference>
<dbReference type="AlphaFoldDB" id="A0A4R6J992"/>
<proteinExistence type="inferred from homology"/>
<evidence type="ECO:0000256" key="1">
    <source>
        <dbReference type="ARBA" id="ARBA00001960"/>
    </source>
</evidence>
<evidence type="ECO:0000256" key="6">
    <source>
        <dbReference type="ARBA" id="ARBA00017290"/>
    </source>
</evidence>
<dbReference type="SUPFAM" id="SSF49503">
    <property type="entry name" value="Cupredoxins"/>
    <property type="match status" value="2"/>
</dbReference>
<dbReference type="CDD" id="cd11024">
    <property type="entry name" value="CuRO_1_2DMCO_NIR_like"/>
    <property type="match status" value="1"/>
</dbReference>
<dbReference type="EC" id="1.7.2.1" evidence="5"/>
<comment type="subunit">
    <text evidence="4">Homotrimer.</text>
</comment>
<evidence type="ECO:0000256" key="8">
    <source>
        <dbReference type="ARBA" id="ARBA00022737"/>
    </source>
</evidence>
<dbReference type="PROSITE" id="PS51318">
    <property type="entry name" value="TAT"/>
    <property type="match status" value="1"/>
</dbReference>
<accession>A0A4R6J992</accession>
<feature type="binding site" description="type 1 copper site" evidence="12">
    <location>
        <position position="191"/>
    </location>
    <ligand>
        <name>Cu cation</name>
        <dbReference type="ChEBI" id="CHEBI:23378"/>
        <label>1</label>
    </ligand>
</feature>
<organism evidence="15 16">
    <name type="scientific">Kribbella caucasensis</name>
    <dbReference type="NCBI Taxonomy" id="2512215"/>
    <lineage>
        <taxon>Bacteria</taxon>
        <taxon>Bacillati</taxon>
        <taxon>Actinomycetota</taxon>
        <taxon>Actinomycetes</taxon>
        <taxon>Propionibacteriales</taxon>
        <taxon>Kribbellaceae</taxon>
        <taxon>Kribbella</taxon>
    </lineage>
</organism>
<feature type="binding site" description="type 1 copper site" evidence="12">
    <location>
        <position position="147"/>
    </location>
    <ligand>
        <name>Cu cation</name>
        <dbReference type="ChEBI" id="CHEBI:23378"/>
        <label>1</label>
    </ligand>
</feature>
<dbReference type="Proteomes" id="UP000295388">
    <property type="component" value="Unassembled WGS sequence"/>
</dbReference>
<dbReference type="Pfam" id="PF07732">
    <property type="entry name" value="Cu-oxidase_3"/>
    <property type="match status" value="1"/>
</dbReference>
<dbReference type="Pfam" id="PF07731">
    <property type="entry name" value="Cu-oxidase_2"/>
    <property type="match status" value="1"/>
</dbReference>
<keyword evidence="10 12" id="KW-0186">Copper</keyword>
<dbReference type="PANTHER" id="PTHR11709">
    <property type="entry name" value="MULTI-COPPER OXIDASE"/>
    <property type="match status" value="1"/>
</dbReference>
<evidence type="ECO:0000256" key="9">
    <source>
        <dbReference type="ARBA" id="ARBA00023002"/>
    </source>
</evidence>
<evidence type="ECO:0000256" key="7">
    <source>
        <dbReference type="ARBA" id="ARBA00022723"/>
    </source>
</evidence>
<dbReference type="InterPro" id="IPR006311">
    <property type="entry name" value="TAT_signal"/>
</dbReference>
<comment type="cofactor">
    <cofactor evidence="1 12">
        <name>Cu(+)</name>
        <dbReference type="ChEBI" id="CHEBI:49552"/>
    </cofactor>
</comment>
<evidence type="ECO:0000256" key="12">
    <source>
        <dbReference type="PIRSR" id="PIRSR601287-1"/>
    </source>
</evidence>
<keyword evidence="16" id="KW-1185">Reference proteome</keyword>
<dbReference type="OrthoDB" id="345021at2"/>
<feature type="binding site" description="type 1 copper site" evidence="12">
    <location>
        <position position="192"/>
    </location>
    <ligand>
        <name>Cu cation</name>
        <dbReference type="ChEBI" id="CHEBI:23378"/>
        <label>1</label>
    </ligand>
</feature>
<feature type="binding site" description="type 1 copper site" evidence="12">
    <location>
        <position position="200"/>
    </location>
    <ligand>
        <name>Cu cation</name>
        <dbReference type="ChEBI" id="CHEBI:23378"/>
        <label>1</label>
    </ligand>
</feature>
<feature type="binding site" description="type 1 copper site" evidence="12">
    <location>
        <position position="330"/>
    </location>
    <ligand>
        <name>Cu cation</name>
        <dbReference type="ChEBI" id="CHEBI:23378"/>
        <label>1</label>
    </ligand>
</feature>
<evidence type="ECO:0000256" key="3">
    <source>
        <dbReference type="ARBA" id="ARBA00010609"/>
    </source>
</evidence>
<name>A0A4R6J992_9ACTN</name>
<evidence type="ECO:0000313" key="16">
    <source>
        <dbReference type="Proteomes" id="UP000295388"/>
    </source>
</evidence>
<keyword evidence="9" id="KW-0560">Oxidoreductase</keyword>
<dbReference type="PRINTS" id="PR00695">
    <property type="entry name" value="CUNO2RDTASE"/>
</dbReference>
<feature type="binding site" description="type 1 copper site" evidence="12">
    <location>
        <position position="152"/>
    </location>
    <ligand>
        <name>Cu cation</name>
        <dbReference type="ChEBI" id="CHEBI:23378"/>
        <label>1</label>
    </ligand>
</feature>
<dbReference type="EMBL" id="SNWQ01000034">
    <property type="protein sequence ID" value="TDO30996.1"/>
    <property type="molecule type" value="Genomic_DNA"/>
</dbReference>
<dbReference type="GO" id="GO:0005507">
    <property type="term" value="F:copper ion binding"/>
    <property type="evidence" value="ECO:0007669"/>
    <property type="project" value="InterPro"/>
</dbReference>
<dbReference type="InterPro" id="IPR001287">
    <property type="entry name" value="NO2-reductase_Cu"/>
</dbReference>
<dbReference type="InterPro" id="IPR008972">
    <property type="entry name" value="Cupredoxin"/>
</dbReference>
<evidence type="ECO:0000256" key="4">
    <source>
        <dbReference type="ARBA" id="ARBA00011233"/>
    </source>
</evidence>
<dbReference type="Gene3D" id="2.60.40.420">
    <property type="entry name" value="Cupredoxins - blue copper proteins"/>
    <property type="match status" value="2"/>
</dbReference>